<evidence type="ECO:0000256" key="1">
    <source>
        <dbReference type="SAM" id="SignalP"/>
    </source>
</evidence>
<name>A0A1T4M240_9BACT</name>
<evidence type="ECO:0008006" key="4">
    <source>
        <dbReference type="Google" id="ProtNLM"/>
    </source>
</evidence>
<feature type="signal peptide" evidence="1">
    <location>
        <begin position="1"/>
        <end position="25"/>
    </location>
</feature>
<dbReference type="SUPFAM" id="SSF49464">
    <property type="entry name" value="Carboxypeptidase regulatory domain-like"/>
    <property type="match status" value="1"/>
</dbReference>
<organism evidence="2 3">
    <name type="scientific">Sediminibacterium ginsengisoli</name>
    <dbReference type="NCBI Taxonomy" id="413434"/>
    <lineage>
        <taxon>Bacteria</taxon>
        <taxon>Pseudomonadati</taxon>
        <taxon>Bacteroidota</taxon>
        <taxon>Chitinophagia</taxon>
        <taxon>Chitinophagales</taxon>
        <taxon>Chitinophagaceae</taxon>
        <taxon>Sediminibacterium</taxon>
    </lineage>
</organism>
<gene>
    <name evidence="2" type="ORF">SAMN04488132_103117</name>
</gene>
<dbReference type="InterPro" id="IPR008969">
    <property type="entry name" value="CarboxyPept-like_regulatory"/>
</dbReference>
<sequence length="259" mass="30423">MRKRLPVLLIVLLTGCFGIVQEAHAQFVTISGTVYDVSGRRPIESVAVLSNSGRGTITDSLGRYLITVKNTDSIWFSLIGKATQKYAVDTISNMDKFNIMIHIRAAELPEVKVRNNYYKYDSIQNRKDYARVFDFKKPSLRLSDNPNYNPGGLTVGFDLDEIINLFRTKRNRSLLNLQNRLLQQEHDKYIDRRFSKQFVRKLTNLQSPELDTFMIRFRPAYEEVILLNDLELGYFIQKQYEIYRSTRYNWRGSLRRRDE</sequence>
<dbReference type="EMBL" id="FUWH01000003">
    <property type="protein sequence ID" value="SJZ60991.1"/>
    <property type="molecule type" value="Genomic_DNA"/>
</dbReference>
<dbReference type="OrthoDB" id="714262at2"/>
<dbReference type="PROSITE" id="PS51257">
    <property type="entry name" value="PROKAR_LIPOPROTEIN"/>
    <property type="match status" value="1"/>
</dbReference>
<evidence type="ECO:0000313" key="3">
    <source>
        <dbReference type="Proteomes" id="UP000190888"/>
    </source>
</evidence>
<dbReference type="Proteomes" id="UP000190888">
    <property type="component" value="Unassembled WGS sequence"/>
</dbReference>
<accession>A0A1T4M240</accession>
<dbReference type="AlphaFoldDB" id="A0A1T4M240"/>
<evidence type="ECO:0000313" key="2">
    <source>
        <dbReference type="EMBL" id="SJZ60991.1"/>
    </source>
</evidence>
<reference evidence="2 3" key="1">
    <citation type="submission" date="2017-02" db="EMBL/GenBank/DDBJ databases">
        <authorList>
            <person name="Peterson S.W."/>
        </authorList>
    </citation>
    <scope>NUCLEOTIDE SEQUENCE [LARGE SCALE GENOMIC DNA]</scope>
    <source>
        <strain evidence="2 3">DSM 22335</strain>
    </source>
</reference>
<dbReference type="STRING" id="413434.SAMN04488132_103117"/>
<protein>
    <recommendedName>
        <fullName evidence="4">CarboxypepD_reg-like domain-containing protein</fullName>
    </recommendedName>
</protein>
<proteinExistence type="predicted"/>
<feature type="chain" id="PRO_5013182391" description="CarboxypepD_reg-like domain-containing protein" evidence="1">
    <location>
        <begin position="26"/>
        <end position="259"/>
    </location>
</feature>
<keyword evidence="3" id="KW-1185">Reference proteome</keyword>
<keyword evidence="1" id="KW-0732">Signal</keyword>
<dbReference type="RefSeq" id="WP_139367017.1">
    <property type="nucleotide sequence ID" value="NZ_FUWH01000003.1"/>
</dbReference>